<dbReference type="KEGG" id="jar:G7057_09755"/>
<dbReference type="Pfam" id="PF12836">
    <property type="entry name" value="HHH_3"/>
    <property type="match status" value="1"/>
</dbReference>
<dbReference type="Pfam" id="PF10531">
    <property type="entry name" value="SLBB"/>
    <property type="match status" value="1"/>
</dbReference>
<dbReference type="SMART" id="SM00278">
    <property type="entry name" value="HhH1"/>
    <property type="match status" value="2"/>
</dbReference>
<keyword evidence="1" id="KW-0812">Transmembrane</keyword>
<dbReference type="GO" id="GO:0015628">
    <property type="term" value="P:protein secretion by the type II secretion system"/>
    <property type="evidence" value="ECO:0007669"/>
    <property type="project" value="TreeGrafter"/>
</dbReference>
<dbReference type="PANTHER" id="PTHR21180">
    <property type="entry name" value="ENDONUCLEASE/EXONUCLEASE/PHOSPHATASE FAMILY DOMAIN-CONTAINING PROTEIN 1"/>
    <property type="match status" value="1"/>
</dbReference>
<keyword evidence="1" id="KW-1133">Transmembrane helix</keyword>
<dbReference type="InterPro" id="IPR010994">
    <property type="entry name" value="RuvA_2-like"/>
</dbReference>
<dbReference type="InterPro" id="IPR003583">
    <property type="entry name" value="Hlx-hairpin-Hlx_DNA-bd_motif"/>
</dbReference>
<protein>
    <recommendedName>
        <fullName evidence="2">Helix-hairpin-helix DNA-binding motif class 1 domain-containing protein</fullName>
    </recommendedName>
</protein>
<feature type="transmembrane region" description="Helical" evidence="1">
    <location>
        <begin position="12"/>
        <end position="33"/>
    </location>
</feature>
<evidence type="ECO:0000313" key="3">
    <source>
        <dbReference type="EMBL" id="QII82691.1"/>
    </source>
</evidence>
<dbReference type="PANTHER" id="PTHR21180:SF32">
    <property type="entry name" value="ENDONUCLEASE_EXONUCLEASE_PHOSPHATASE FAMILY DOMAIN-CONTAINING PROTEIN 1"/>
    <property type="match status" value="1"/>
</dbReference>
<evidence type="ECO:0000313" key="4">
    <source>
        <dbReference type="Proteomes" id="UP000501451"/>
    </source>
</evidence>
<dbReference type="InterPro" id="IPR051675">
    <property type="entry name" value="Endo/Exo/Phosphatase_dom_1"/>
</dbReference>
<dbReference type="SUPFAM" id="SSF47781">
    <property type="entry name" value="RuvA domain 2-like"/>
    <property type="match status" value="1"/>
</dbReference>
<feature type="domain" description="Helix-hairpin-helix DNA-binding motif class 1" evidence="2">
    <location>
        <begin position="195"/>
        <end position="214"/>
    </location>
</feature>
<keyword evidence="4" id="KW-1185">Reference proteome</keyword>
<sequence length="220" mass="24610">MRAVKGWLIDNKWLLLVVLLVVQSLFLMMQWIFPKSDKEESDEADLSSLLLETPMVESWEEEAPESLEESHTIWIVDIKGAVQRPGIYQVNQEMRIYDAIQLAGGLTDGAVTKHLNFAQHLSDQMLIYVPLEGEEVDLATVTTDSTPGQSQKQSSKININTADAIQLQELNGIGQKKAEMIIQYREDVGLFSKIEDLMNVSGIGSKTFEAIADKITISNN</sequence>
<dbReference type="EMBL" id="CP049740">
    <property type="protein sequence ID" value="QII82691.1"/>
    <property type="molecule type" value="Genomic_DNA"/>
</dbReference>
<dbReference type="RefSeq" id="WP_166163349.1">
    <property type="nucleotide sequence ID" value="NZ_CP049740.1"/>
</dbReference>
<dbReference type="InterPro" id="IPR019554">
    <property type="entry name" value="Soluble_ligand-bd"/>
</dbReference>
<reference evidence="3 4" key="1">
    <citation type="journal article" date="2017" name="Int. J. Syst. Evol. Microbiol.">
        <title>Jeotgalibaca porci sp. nov. and Jeotgalibaca arthritidis sp. nov., isolated from pigs, and emended description of the genus Jeotgalibaca.</title>
        <authorList>
            <person name="Zamora L."/>
            <person name="Perez-Sancho M."/>
            <person name="Dominguez L."/>
            <person name="Fernandez-Garayzabal J.F."/>
            <person name="Vela A.I."/>
        </authorList>
    </citation>
    <scope>NUCLEOTIDE SEQUENCE [LARGE SCALE GENOMIC DNA]</scope>
    <source>
        <strain evidence="3 4">CECT 9157</strain>
    </source>
</reference>
<dbReference type="Gene3D" id="1.10.150.280">
    <property type="entry name" value="AF1531-like domain"/>
    <property type="match status" value="1"/>
</dbReference>
<dbReference type="Proteomes" id="UP000501451">
    <property type="component" value="Chromosome"/>
</dbReference>
<organism evidence="3 4">
    <name type="scientific">Jeotgalibaca arthritidis</name>
    <dbReference type="NCBI Taxonomy" id="1868794"/>
    <lineage>
        <taxon>Bacteria</taxon>
        <taxon>Bacillati</taxon>
        <taxon>Bacillota</taxon>
        <taxon>Bacilli</taxon>
        <taxon>Lactobacillales</taxon>
        <taxon>Carnobacteriaceae</taxon>
        <taxon>Jeotgalibaca</taxon>
    </lineage>
</organism>
<dbReference type="NCBIfam" id="TIGR00426">
    <property type="entry name" value="competence protein ComEA helix-hairpin-helix repeat region"/>
    <property type="match status" value="1"/>
</dbReference>
<dbReference type="GO" id="GO:0006281">
    <property type="term" value="P:DNA repair"/>
    <property type="evidence" value="ECO:0007669"/>
    <property type="project" value="InterPro"/>
</dbReference>
<dbReference type="InterPro" id="IPR004509">
    <property type="entry name" value="Competence_ComEA_HhH"/>
</dbReference>
<name>A0A6G7KBW2_9LACT</name>
<feature type="domain" description="Helix-hairpin-helix DNA-binding motif class 1" evidence="2">
    <location>
        <begin position="165"/>
        <end position="184"/>
    </location>
</feature>
<evidence type="ECO:0000259" key="2">
    <source>
        <dbReference type="SMART" id="SM00278"/>
    </source>
</evidence>
<dbReference type="AlphaFoldDB" id="A0A6G7KBW2"/>
<dbReference type="GO" id="GO:0015627">
    <property type="term" value="C:type II protein secretion system complex"/>
    <property type="evidence" value="ECO:0007669"/>
    <property type="project" value="TreeGrafter"/>
</dbReference>
<evidence type="ECO:0000256" key="1">
    <source>
        <dbReference type="SAM" id="Phobius"/>
    </source>
</evidence>
<accession>A0A6G7KBW2</accession>
<gene>
    <name evidence="3" type="ORF">G7057_09755</name>
</gene>
<keyword evidence="1" id="KW-0472">Membrane</keyword>
<proteinExistence type="predicted"/>
<dbReference type="GO" id="GO:0003677">
    <property type="term" value="F:DNA binding"/>
    <property type="evidence" value="ECO:0007669"/>
    <property type="project" value="InterPro"/>
</dbReference>